<dbReference type="OrthoDB" id="9072761at2"/>
<organism evidence="2 3">
    <name type="scientific">Tsuneonella aeria</name>
    <dbReference type="NCBI Taxonomy" id="1837929"/>
    <lineage>
        <taxon>Bacteria</taxon>
        <taxon>Pseudomonadati</taxon>
        <taxon>Pseudomonadota</taxon>
        <taxon>Alphaproteobacteria</taxon>
        <taxon>Sphingomonadales</taxon>
        <taxon>Erythrobacteraceae</taxon>
        <taxon>Tsuneonella</taxon>
    </lineage>
</organism>
<dbReference type="PANTHER" id="PTHR12110">
    <property type="entry name" value="HYDROXYPYRUVATE ISOMERASE"/>
    <property type="match status" value="1"/>
</dbReference>
<keyword evidence="3" id="KW-1185">Reference proteome</keyword>
<dbReference type="AlphaFoldDB" id="A0A6I4TAR6"/>
<evidence type="ECO:0000313" key="2">
    <source>
        <dbReference type="EMBL" id="MXO74312.1"/>
    </source>
</evidence>
<dbReference type="PANTHER" id="PTHR12110:SF48">
    <property type="entry name" value="BLL3656 PROTEIN"/>
    <property type="match status" value="1"/>
</dbReference>
<evidence type="ECO:0000313" key="3">
    <source>
        <dbReference type="Proteomes" id="UP000439522"/>
    </source>
</evidence>
<protein>
    <submittedName>
        <fullName evidence="2">TIM barrel protein</fullName>
    </submittedName>
</protein>
<dbReference type="InterPro" id="IPR036237">
    <property type="entry name" value="Xyl_isomerase-like_sf"/>
</dbReference>
<reference evidence="2 3" key="1">
    <citation type="submission" date="2019-12" db="EMBL/GenBank/DDBJ databases">
        <title>Genomic-based taxomic classification of the family Erythrobacteraceae.</title>
        <authorList>
            <person name="Xu L."/>
        </authorList>
    </citation>
    <scope>NUCLEOTIDE SEQUENCE [LARGE SCALE GENOMIC DNA]</scope>
    <source>
        <strain evidence="2 3">100921-2</strain>
    </source>
</reference>
<dbReference type="InterPro" id="IPR013022">
    <property type="entry name" value="Xyl_isomerase-like_TIM-brl"/>
</dbReference>
<dbReference type="Pfam" id="PF01261">
    <property type="entry name" value="AP_endonuc_2"/>
    <property type="match status" value="1"/>
</dbReference>
<dbReference type="Proteomes" id="UP000439522">
    <property type="component" value="Unassembled WGS sequence"/>
</dbReference>
<gene>
    <name evidence="2" type="ORF">GRI40_03620</name>
</gene>
<dbReference type="EMBL" id="WTZA01000001">
    <property type="protein sequence ID" value="MXO74312.1"/>
    <property type="molecule type" value="Genomic_DNA"/>
</dbReference>
<sequence length="289" mass="30424">MRTLKPRERILYAGTCQGTPVTERYPAARDAGFTAVTLFASDIVAARSLGLGCDDLKTMIADAGLTLSNVEIVGNWMPGQSADTPLLPREMAVAMLDGTAERVCRTAADLGSAAVTVADLFGLPFDAPEVAKHFAKVCDVAADHGLDVTLEFVPTGCVRTVAQAQEVLERADRTNAGMLVDSYHFFRAGSSLEDMARVPPELISSWQMNDAAATPATDDAFADMMIRAMPGDGAFDLKGLMQALAATGTTAPAGIEVFSAELSALPFPELARRSAEGLDYCLALSGVDA</sequence>
<evidence type="ECO:0000259" key="1">
    <source>
        <dbReference type="Pfam" id="PF01261"/>
    </source>
</evidence>
<dbReference type="SUPFAM" id="SSF51658">
    <property type="entry name" value="Xylose isomerase-like"/>
    <property type="match status" value="1"/>
</dbReference>
<comment type="caution">
    <text evidence="2">The sequence shown here is derived from an EMBL/GenBank/DDBJ whole genome shotgun (WGS) entry which is preliminary data.</text>
</comment>
<dbReference type="RefSeq" id="WP_160610077.1">
    <property type="nucleotide sequence ID" value="NZ_WTZA01000001.1"/>
</dbReference>
<dbReference type="InterPro" id="IPR050312">
    <property type="entry name" value="IolE/XylAMocC-like"/>
</dbReference>
<feature type="domain" description="Xylose isomerase-like TIM barrel" evidence="1">
    <location>
        <begin position="27"/>
        <end position="278"/>
    </location>
</feature>
<name>A0A6I4TAR6_9SPHN</name>
<accession>A0A6I4TAR6</accession>
<proteinExistence type="predicted"/>
<dbReference type="Gene3D" id="3.20.20.150">
    <property type="entry name" value="Divalent-metal-dependent TIM barrel enzymes"/>
    <property type="match status" value="1"/>
</dbReference>